<feature type="region of interest" description="Disordered" evidence="1">
    <location>
        <begin position="350"/>
        <end position="370"/>
    </location>
</feature>
<keyword evidence="2" id="KW-0472">Membrane</keyword>
<evidence type="ECO:0000256" key="2">
    <source>
        <dbReference type="SAM" id="Phobius"/>
    </source>
</evidence>
<dbReference type="Proteomes" id="UP000440668">
    <property type="component" value="Unassembled WGS sequence"/>
</dbReference>
<proteinExistence type="predicted"/>
<evidence type="ECO:0000256" key="1">
    <source>
        <dbReference type="SAM" id="MobiDB-lite"/>
    </source>
</evidence>
<gene>
    <name evidence="3" type="ORF">GJV82_03695</name>
</gene>
<keyword evidence="2" id="KW-0812">Transmembrane</keyword>
<keyword evidence="2" id="KW-1133">Transmembrane helix</keyword>
<name>A0A6N7ZF64_9MICO</name>
<accession>A0A6N7ZF64</accession>
<evidence type="ECO:0000313" key="3">
    <source>
        <dbReference type="EMBL" id="MTG88061.1"/>
    </source>
</evidence>
<reference evidence="3 4" key="1">
    <citation type="submission" date="2019-11" db="EMBL/GenBank/DDBJ databases">
        <title>Cellulosimicrobium composti sp. nov. isolated from a compost.</title>
        <authorList>
            <person name="Yang Y."/>
        </authorList>
    </citation>
    <scope>NUCLEOTIDE SEQUENCE [LARGE SCALE GENOMIC DNA]</scope>
    <source>
        <strain evidence="3 4">BIT-GX5</strain>
    </source>
</reference>
<sequence length="370" mass="38530">MTDPTTDPIHRLRSEAGPDAGAPSDAVLAAVHARTAGERPGHVSRRRRVVGVGAVGAVGVGVLAAGALVLPGLGADGAPEGGTGPVAAPSPSVEVRDGVVGVDPDELGTVQAVAYVERARTAVEEVDLATLVLEVESSFGVQHPGDAALDTSVSRDITAGDGSATRWVQEKDSASSAGAGLAGVEEVKHADPAGPEGQTTYWWVSPGDGVYTRFTVPAENWDDVEEGTIRQQLTERIADLAAQMETVRGLADREDVVTSGPEARTVGGRAATCFELAGEGSTGTAGGPEAGMPETVDWTREACFDDETHLPLSDERSERYVLDDASEPSLVVTTARYTWHPRDEASLALLEPSTDGLREVSQDEYTRLTS</sequence>
<feature type="region of interest" description="Disordered" evidence="1">
    <location>
        <begin position="1"/>
        <end position="23"/>
    </location>
</feature>
<organism evidence="3 4">
    <name type="scientific">Cellulosimicrobium composti</name>
    <dbReference type="NCBI Taxonomy" id="2672572"/>
    <lineage>
        <taxon>Bacteria</taxon>
        <taxon>Bacillati</taxon>
        <taxon>Actinomycetota</taxon>
        <taxon>Actinomycetes</taxon>
        <taxon>Micrococcales</taxon>
        <taxon>Promicromonosporaceae</taxon>
        <taxon>Cellulosimicrobium</taxon>
    </lineage>
</organism>
<comment type="caution">
    <text evidence="3">The sequence shown here is derived from an EMBL/GenBank/DDBJ whole genome shotgun (WGS) entry which is preliminary data.</text>
</comment>
<feature type="transmembrane region" description="Helical" evidence="2">
    <location>
        <begin position="49"/>
        <end position="70"/>
    </location>
</feature>
<protein>
    <submittedName>
        <fullName evidence="3">Uncharacterized protein</fullName>
    </submittedName>
</protein>
<dbReference type="AlphaFoldDB" id="A0A6N7ZF64"/>
<dbReference type="RefSeq" id="WP_155098282.1">
    <property type="nucleotide sequence ID" value="NZ_WMKA01000005.1"/>
</dbReference>
<feature type="compositionally biased region" description="Basic and acidic residues" evidence="1">
    <location>
        <begin position="356"/>
        <end position="370"/>
    </location>
</feature>
<dbReference type="EMBL" id="WMKA01000005">
    <property type="protein sequence ID" value="MTG88061.1"/>
    <property type="molecule type" value="Genomic_DNA"/>
</dbReference>
<evidence type="ECO:0000313" key="4">
    <source>
        <dbReference type="Proteomes" id="UP000440668"/>
    </source>
</evidence>